<feature type="domain" description="4Fe-4S" evidence="13">
    <location>
        <begin position="38"/>
        <end position="97"/>
    </location>
</feature>
<feature type="domain" description="4Fe-4S ferredoxin-type" evidence="12">
    <location>
        <begin position="168"/>
        <end position="197"/>
    </location>
</feature>
<dbReference type="PANTHER" id="PTHR43560">
    <property type="entry name" value="ION-TRANSLOCATING OXIDOREDUCTASE COMPLEX SUBUNIT B"/>
    <property type="match status" value="1"/>
</dbReference>
<evidence type="ECO:0000256" key="4">
    <source>
        <dbReference type="ARBA" id="ARBA00022737"/>
    </source>
</evidence>
<dbReference type="Proteomes" id="UP000434409">
    <property type="component" value="Unassembled WGS sequence"/>
</dbReference>
<keyword evidence="5 10" id="KW-1278">Translocase</keyword>
<feature type="region of interest" description="Hydrophobic" evidence="10">
    <location>
        <begin position="1"/>
        <end position="32"/>
    </location>
</feature>
<feature type="transmembrane region" description="Helical" evidence="11">
    <location>
        <begin position="6"/>
        <end position="32"/>
    </location>
</feature>
<keyword evidence="10" id="KW-1003">Cell membrane</keyword>
<evidence type="ECO:0000256" key="11">
    <source>
        <dbReference type="SAM" id="Phobius"/>
    </source>
</evidence>
<dbReference type="GO" id="GO:0009055">
    <property type="term" value="F:electron transfer activity"/>
    <property type="evidence" value="ECO:0007669"/>
    <property type="project" value="InterPro"/>
</dbReference>
<keyword evidence="9 10" id="KW-0472">Membrane</keyword>
<dbReference type="InterPro" id="IPR050395">
    <property type="entry name" value="4Fe4S_Ferredoxin_RnfB"/>
</dbReference>
<dbReference type="PROSITE" id="PS51379">
    <property type="entry name" value="4FE4S_FER_2"/>
    <property type="match status" value="4"/>
</dbReference>
<feature type="binding site" evidence="10">
    <location>
        <position position="63"/>
    </location>
    <ligand>
        <name>[4Fe-4S] cluster</name>
        <dbReference type="ChEBI" id="CHEBI:49883"/>
        <label>1</label>
    </ligand>
</feature>
<comment type="subunit">
    <text evidence="10">The complex is composed of six subunits: RnfA, RnfB, RnfC, RnfD, RnfE and RnfG.</text>
</comment>
<dbReference type="HAMAP" id="MF_00463">
    <property type="entry name" value="RsxB_RnfB"/>
    <property type="match status" value="1"/>
</dbReference>
<keyword evidence="11" id="KW-0812">Transmembrane</keyword>
<reference evidence="14 15" key="1">
    <citation type="submission" date="2019-08" db="EMBL/GenBank/DDBJ databases">
        <title>In-depth cultivation of the pig gut microbiome towards novel bacterial diversity and tailored functional studies.</title>
        <authorList>
            <person name="Wylensek D."/>
            <person name="Hitch T.C.A."/>
            <person name="Clavel T."/>
        </authorList>
    </citation>
    <scope>NUCLEOTIDE SEQUENCE [LARGE SCALE GENOMIC DNA]</scope>
    <source>
        <strain evidence="14 15">68-1-5</strain>
    </source>
</reference>
<dbReference type="EC" id="7.-.-.-" evidence="10"/>
<evidence type="ECO:0000256" key="7">
    <source>
        <dbReference type="ARBA" id="ARBA00023004"/>
    </source>
</evidence>
<keyword evidence="8 10" id="KW-0411">Iron-sulfur</keyword>
<protein>
    <recommendedName>
        <fullName evidence="10">Ion-translocating oxidoreductase complex subunit B</fullName>
        <ecNumber evidence="10">7.-.-.-</ecNumber>
    </recommendedName>
    <alternativeName>
        <fullName evidence="10">Rnf electron transport complex subunit B</fullName>
    </alternativeName>
</protein>
<evidence type="ECO:0000256" key="10">
    <source>
        <dbReference type="HAMAP-Rule" id="MF_00463"/>
    </source>
</evidence>
<dbReference type="GO" id="GO:0051539">
    <property type="term" value="F:4 iron, 4 sulfur cluster binding"/>
    <property type="evidence" value="ECO:0007669"/>
    <property type="project" value="UniProtKB-UniRule"/>
</dbReference>
<dbReference type="GO" id="GO:0022900">
    <property type="term" value="P:electron transport chain"/>
    <property type="evidence" value="ECO:0007669"/>
    <property type="project" value="UniProtKB-UniRule"/>
</dbReference>
<keyword evidence="7 10" id="KW-0408">Iron</keyword>
<feature type="binding site" evidence="10">
    <location>
        <position position="154"/>
    </location>
    <ligand>
        <name>[4Fe-4S] cluster</name>
        <dbReference type="ChEBI" id="CHEBI:49883"/>
        <label>2</label>
    </ligand>
</feature>
<dbReference type="InterPro" id="IPR010207">
    <property type="entry name" value="Elect_transpt_cplx_RnfB/RsxB"/>
</dbReference>
<keyword evidence="3 10" id="KW-0479">Metal-binding</keyword>
<gene>
    <name evidence="10" type="primary">rnfB</name>
    <name evidence="14" type="ORF">FYJ34_01655</name>
</gene>
<dbReference type="PROSITE" id="PS00198">
    <property type="entry name" value="4FE4S_FER_1"/>
    <property type="match status" value="2"/>
</dbReference>
<dbReference type="Pfam" id="PF04060">
    <property type="entry name" value="FeS"/>
    <property type="match status" value="1"/>
</dbReference>
<keyword evidence="2 10" id="KW-0004">4Fe-4S</keyword>
<dbReference type="AlphaFoldDB" id="A0A6N7UZJ9"/>
<evidence type="ECO:0000256" key="6">
    <source>
        <dbReference type="ARBA" id="ARBA00022982"/>
    </source>
</evidence>
<feature type="binding site" evidence="10">
    <location>
        <position position="55"/>
    </location>
    <ligand>
        <name>[4Fe-4S] cluster</name>
        <dbReference type="ChEBI" id="CHEBI:49883"/>
        <label>1</label>
    </ligand>
</feature>
<keyword evidence="6 10" id="KW-0249">Electron transport</keyword>
<comment type="caution">
    <text evidence="10">Lacks conserved residue(s) required for the propagation of feature annotation.</text>
</comment>
<dbReference type="InterPro" id="IPR017896">
    <property type="entry name" value="4Fe4S_Fe-S-bd"/>
</dbReference>
<evidence type="ECO:0000256" key="2">
    <source>
        <dbReference type="ARBA" id="ARBA00022485"/>
    </source>
</evidence>
<evidence type="ECO:0000259" key="12">
    <source>
        <dbReference type="PROSITE" id="PS51379"/>
    </source>
</evidence>
<dbReference type="InterPro" id="IPR017900">
    <property type="entry name" value="4Fe4S_Fe_S_CS"/>
</dbReference>
<evidence type="ECO:0000256" key="3">
    <source>
        <dbReference type="ARBA" id="ARBA00022723"/>
    </source>
</evidence>
<feature type="binding site" evidence="10">
    <location>
        <position position="148"/>
    </location>
    <ligand>
        <name>[4Fe-4S] cluster</name>
        <dbReference type="ChEBI" id="CHEBI:49883"/>
        <label>2</label>
    </ligand>
</feature>
<dbReference type="GO" id="GO:0005886">
    <property type="term" value="C:plasma membrane"/>
    <property type="evidence" value="ECO:0007669"/>
    <property type="project" value="UniProtKB-SubCell"/>
</dbReference>
<dbReference type="CDD" id="cd10549">
    <property type="entry name" value="MtMvhB_like"/>
    <property type="match status" value="1"/>
</dbReference>
<feature type="binding site" evidence="10">
    <location>
        <position position="80"/>
    </location>
    <ligand>
        <name>[4Fe-4S] cluster</name>
        <dbReference type="ChEBI" id="CHEBI:49883"/>
        <label>1</label>
    </ligand>
</feature>
<feature type="binding site" evidence="10">
    <location>
        <position position="183"/>
    </location>
    <ligand>
        <name>[4Fe-4S] cluster</name>
        <dbReference type="ChEBI" id="CHEBI:49883"/>
        <label>3</label>
    </ligand>
</feature>
<feature type="binding site" evidence="10">
    <location>
        <position position="180"/>
    </location>
    <ligand>
        <name>[4Fe-4S] cluster</name>
        <dbReference type="ChEBI" id="CHEBI:49883"/>
        <label>3</label>
    </ligand>
</feature>
<feature type="binding site" evidence="10">
    <location>
        <position position="144"/>
    </location>
    <ligand>
        <name>[4Fe-4S] cluster</name>
        <dbReference type="ChEBI" id="CHEBI:49883"/>
        <label>2</label>
    </ligand>
</feature>
<dbReference type="GO" id="GO:0046872">
    <property type="term" value="F:metal ion binding"/>
    <property type="evidence" value="ECO:0007669"/>
    <property type="project" value="UniProtKB-KW"/>
</dbReference>
<feature type="binding site" evidence="10">
    <location>
        <position position="187"/>
    </location>
    <ligand>
        <name>[4Fe-4S] cluster</name>
        <dbReference type="ChEBI" id="CHEBI:49883"/>
        <label>2</label>
    </ligand>
</feature>
<dbReference type="NCBIfam" id="TIGR01944">
    <property type="entry name" value="rnfB"/>
    <property type="match status" value="1"/>
</dbReference>
<dbReference type="PROSITE" id="PS51656">
    <property type="entry name" value="4FE4S"/>
    <property type="match status" value="1"/>
</dbReference>
<comment type="subcellular location">
    <subcellularLocation>
        <location evidence="10">Cell membrane</location>
    </subcellularLocation>
</comment>
<feature type="binding site" evidence="10">
    <location>
        <position position="58"/>
    </location>
    <ligand>
        <name>[4Fe-4S] cluster</name>
        <dbReference type="ChEBI" id="CHEBI:49883"/>
        <label>1</label>
    </ligand>
</feature>
<comment type="caution">
    <text evidence="14">The sequence shown here is derived from an EMBL/GenBank/DDBJ whole genome shotgun (WGS) entry which is preliminary data.</text>
</comment>
<name>A0A6N7UZJ9_9FIRM</name>
<feature type="binding site" evidence="10">
    <location>
        <position position="177"/>
    </location>
    <ligand>
        <name>[4Fe-4S] cluster</name>
        <dbReference type="ChEBI" id="CHEBI:49883"/>
        <label>3</label>
    </ligand>
</feature>
<comment type="cofactor">
    <cofactor evidence="10">
        <name>[4Fe-4S] cluster</name>
        <dbReference type="ChEBI" id="CHEBI:49883"/>
    </cofactor>
    <text evidence="10">Binds 3 [4Fe-4S] clusters.</text>
</comment>
<keyword evidence="15" id="KW-1185">Reference proteome</keyword>
<evidence type="ECO:0000256" key="9">
    <source>
        <dbReference type="ARBA" id="ARBA00023136"/>
    </source>
</evidence>
<keyword evidence="4 10" id="KW-0677">Repeat</keyword>
<dbReference type="RefSeq" id="WP_154475677.1">
    <property type="nucleotide sequence ID" value="NZ_VULY01000018.1"/>
</dbReference>
<dbReference type="Gene3D" id="1.10.15.40">
    <property type="entry name" value="Electron transport complex subunit B, putative Fe-S cluster"/>
    <property type="match status" value="1"/>
</dbReference>
<dbReference type="Gene3D" id="3.30.70.20">
    <property type="match status" value="2"/>
</dbReference>
<keyword evidence="1 10" id="KW-0813">Transport</keyword>
<organism evidence="14 15">
    <name type="scientific">Suipraeoptans intestinalis</name>
    <dbReference type="NCBI Taxonomy" id="2606628"/>
    <lineage>
        <taxon>Bacteria</taxon>
        <taxon>Bacillati</taxon>
        <taxon>Bacillota</taxon>
        <taxon>Clostridia</taxon>
        <taxon>Lachnospirales</taxon>
        <taxon>Lachnospiraceae</taxon>
        <taxon>Suipraeoptans</taxon>
    </lineage>
</organism>
<sequence length="272" mass="28215">MGVTEIVIGVVAAAVIVGGTGLFIGVFLGVAGKKFAVEVDPREEAIMEVLPGNNCGGCGYAGCSGLASAIVKGEAEVGGCPVGGSPVAEKIGKIMGLEAGEQVHRVAFVKCGGSDTNAKKEYEYHGVKDCVMMNMMQDGGPKACSYGCLGEGSCVKVCPFDAIHVVDGVAVVDKEACKACNKCVEICPKKLIELVPYDQKHLVQCSSRDKGKDVTKACSVGCIGCRMCERVCEHDAVHVTNNIAYIDTDKCTNCGACAAKCPRKIILPGKAV</sequence>
<accession>A0A6N7UZJ9</accession>
<evidence type="ECO:0000313" key="14">
    <source>
        <dbReference type="EMBL" id="MSR93016.1"/>
    </source>
</evidence>
<dbReference type="EMBL" id="VULY01000018">
    <property type="protein sequence ID" value="MSR93016.1"/>
    <property type="molecule type" value="Genomic_DNA"/>
</dbReference>
<dbReference type="Pfam" id="PF12838">
    <property type="entry name" value="Fer4_7"/>
    <property type="match status" value="1"/>
</dbReference>
<dbReference type="PANTHER" id="PTHR43560:SF1">
    <property type="entry name" value="ION-TRANSLOCATING OXIDOREDUCTASE COMPLEX SUBUNIT B"/>
    <property type="match status" value="1"/>
</dbReference>
<feature type="binding site" evidence="10">
    <location>
        <position position="158"/>
    </location>
    <ligand>
        <name>[4Fe-4S] cluster</name>
        <dbReference type="ChEBI" id="CHEBI:49883"/>
        <label>3</label>
    </ligand>
</feature>
<evidence type="ECO:0000256" key="5">
    <source>
        <dbReference type="ARBA" id="ARBA00022967"/>
    </source>
</evidence>
<evidence type="ECO:0000256" key="1">
    <source>
        <dbReference type="ARBA" id="ARBA00022448"/>
    </source>
</evidence>
<feature type="domain" description="4Fe-4S ferredoxin-type" evidence="12">
    <location>
        <begin position="133"/>
        <end position="167"/>
    </location>
</feature>
<evidence type="ECO:0000259" key="13">
    <source>
        <dbReference type="PROSITE" id="PS51656"/>
    </source>
</evidence>
<dbReference type="SUPFAM" id="SSF54862">
    <property type="entry name" value="4Fe-4S ferredoxins"/>
    <property type="match status" value="1"/>
</dbReference>
<dbReference type="InterPro" id="IPR007202">
    <property type="entry name" value="4Fe-4S_dom"/>
</dbReference>
<feature type="domain" description="4Fe-4S ferredoxin-type" evidence="12">
    <location>
        <begin position="211"/>
        <end position="241"/>
    </location>
</feature>
<feature type="domain" description="4Fe-4S ferredoxin-type" evidence="12">
    <location>
        <begin position="242"/>
        <end position="271"/>
    </location>
</feature>
<evidence type="ECO:0000313" key="15">
    <source>
        <dbReference type="Proteomes" id="UP000434409"/>
    </source>
</evidence>
<comment type="function">
    <text evidence="10">Part of a membrane-bound complex that couples electron transfer with translocation of ions across the membrane.</text>
</comment>
<dbReference type="Pfam" id="PF13237">
    <property type="entry name" value="Fer4_10"/>
    <property type="match status" value="1"/>
</dbReference>
<proteinExistence type="inferred from homology"/>
<keyword evidence="11" id="KW-1133">Transmembrane helix</keyword>
<comment type="similarity">
    <text evidence="10">Belongs to the 4Fe4S bacterial-type ferredoxin family. RnfB subfamily.</text>
</comment>
<evidence type="ECO:0000256" key="8">
    <source>
        <dbReference type="ARBA" id="ARBA00023014"/>
    </source>
</evidence>